<keyword evidence="5" id="KW-0560">Oxidoreductase</keyword>
<keyword evidence="11" id="KW-1185">Reference proteome</keyword>
<dbReference type="HOGENOM" id="CLU_022195_0_3_1"/>
<dbReference type="EMBL" id="GL385398">
    <property type="protein sequence ID" value="EJT73697.1"/>
    <property type="molecule type" value="Genomic_DNA"/>
</dbReference>
<gene>
    <name evidence="10" type="primary">20348011</name>
    <name evidence="9" type="ORF">GGTG_07553</name>
</gene>
<sequence length="534" mass="59266">MASSASADATWLPSAGLLAGHEFDQTTIAATLVALLTLPVIASYLLGKKDNGIPLANPPRRFQPEAMAKIEFSTDAPRILKEARERFPNKPFRYLSPWGMINLLPSDMALTVKNNAPLLSFRKKLSERHPAIIPGFETFRNLDHPGEVVQNVVKKHLTKRLNTITEPLALETAFAVNKLLGQPSDWAETPLYDTMLGLVARLSSRVFLGPELCRDAAWLDITANYTKAEIQAFVALGFFPYLLRPIIAFFDPTCRAVAREKARAVLIVEGELERRRKEKQECAAQGVAPPTYNDAIEWAEMEAGSPPVNPTDFQLTLSFAAIHTTTDLISQTMLMLAMTPGSIEALREEAVEVLASGGWTKNSLYHLKLMDSALKEAQRVRPPAYDGLQRKAMADFVLPNGQKLRKGDLVAVDEHAGLWDQHENPEKFDMYRFRRMRETAGGEHKAQLVSTTPEHMVFGLGKYACPGRFFAANEVKIALCHLLLKYDWELAPGTPTDPIVAGGLPAIDPAARLRRRVRVPEIDLDALEVEKTAE</sequence>
<reference evidence="9" key="3">
    <citation type="submission" date="2010-09" db="EMBL/GenBank/DDBJ databases">
        <title>Annotation of Gaeumannomyces graminis var. tritici R3-111a-1.</title>
        <authorList>
            <consortium name="The Broad Institute Genome Sequencing Platform"/>
            <person name="Ma L.-J."/>
            <person name="Dead R."/>
            <person name="Young S.K."/>
            <person name="Zeng Q."/>
            <person name="Gargeya S."/>
            <person name="Fitzgerald M."/>
            <person name="Haas B."/>
            <person name="Abouelleil A."/>
            <person name="Alvarado L."/>
            <person name="Arachchi H.M."/>
            <person name="Berlin A."/>
            <person name="Brown A."/>
            <person name="Chapman S.B."/>
            <person name="Chen Z."/>
            <person name="Dunbar C."/>
            <person name="Freedman E."/>
            <person name="Gearin G."/>
            <person name="Gellesch M."/>
            <person name="Goldberg J."/>
            <person name="Griggs A."/>
            <person name="Gujja S."/>
            <person name="Heiman D."/>
            <person name="Howarth C."/>
            <person name="Larson L."/>
            <person name="Lui A."/>
            <person name="MacDonald P.J.P."/>
            <person name="Mehta T."/>
            <person name="Montmayeur A."/>
            <person name="Murphy C."/>
            <person name="Neiman D."/>
            <person name="Pearson M."/>
            <person name="Priest M."/>
            <person name="Roberts A."/>
            <person name="Saif S."/>
            <person name="Shea T."/>
            <person name="Shenoy N."/>
            <person name="Sisk P."/>
            <person name="Stolte C."/>
            <person name="Sykes S."/>
            <person name="Yandava C."/>
            <person name="Wortman J."/>
            <person name="Nusbaum C."/>
            <person name="Birren B."/>
        </authorList>
    </citation>
    <scope>NUCLEOTIDE SEQUENCE</scope>
    <source>
        <strain evidence="9">R3-111a-1</strain>
    </source>
</reference>
<dbReference type="VEuPathDB" id="FungiDB:GGTG_07553"/>
<keyword evidence="7" id="KW-0503">Monooxygenase</keyword>
<evidence type="ECO:0008006" key="12">
    <source>
        <dbReference type="Google" id="ProtNLM"/>
    </source>
</evidence>
<reference evidence="11" key="1">
    <citation type="submission" date="2010-07" db="EMBL/GenBank/DDBJ databases">
        <title>The genome sequence of Gaeumannomyces graminis var. tritici strain R3-111a-1.</title>
        <authorList>
            <consortium name="The Broad Institute Genome Sequencing Platform"/>
            <person name="Ma L.-J."/>
            <person name="Dead R."/>
            <person name="Young S."/>
            <person name="Zeng Q."/>
            <person name="Koehrsen M."/>
            <person name="Alvarado L."/>
            <person name="Berlin A."/>
            <person name="Chapman S.B."/>
            <person name="Chen Z."/>
            <person name="Freedman E."/>
            <person name="Gellesch M."/>
            <person name="Goldberg J."/>
            <person name="Griggs A."/>
            <person name="Gujja S."/>
            <person name="Heilman E.R."/>
            <person name="Heiman D."/>
            <person name="Hepburn T."/>
            <person name="Howarth C."/>
            <person name="Jen D."/>
            <person name="Larson L."/>
            <person name="Mehta T."/>
            <person name="Neiman D."/>
            <person name="Pearson M."/>
            <person name="Roberts A."/>
            <person name="Saif S."/>
            <person name="Shea T."/>
            <person name="Shenoy N."/>
            <person name="Sisk P."/>
            <person name="Stolte C."/>
            <person name="Sykes S."/>
            <person name="Walk T."/>
            <person name="White J."/>
            <person name="Yandava C."/>
            <person name="Haas B."/>
            <person name="Nusbaum C."/>
            <person name="Birren B."/>
        </authorList>
    </citation>
    <scope>NUCLEOTIDE SEQUENCE [LARGE SCALE GENOMIC DNA]</scope>
    <source>
        <strain evidence="11">R3-111a-1</strain>
    </source>
</reference>
<accession>J3P205</accession>
<dbReference type="SUPFAM" id="SSF48264">
    <property type="entry name" value="Cytochrome P450"/>
    <property type="match status" value="1"/>
</dbReference>
<protein>
    <recommendedName>
        <fullName evidence="12">Ent-kaurene oxidase</fullName>
    </recommendedName>
</protein>
<evidence type="ECO:0000256" key="8">
    <source>
        <dbReference type="PIRSR" id="PIRSR602403-1"/>
    </source>
</evidence>
<dbReference type="PANTHER" id="PTHR46206">
    <property type="entry name" value="CYTOCHROME P450"/>
    <property type="match status" value="1"/>
</dbReference>
<reference evidence="9" key="2">
    <citation type="submission" date="2010-07" db="EMBL/GenBank/DDBJ databases">
        <authorList>
            <consortium name="The Broad Institute Genome Sequencing Platform"/>
            <consortium name="Broad Institute Genome Sequencing Center for Infectious Disease"/>
            <person name="Ma L.-J."/>
            <person name="Dead R."/>
            <person name="Young S."/>
            <person name="Zeng Q."/>
            <person name="Koehrsen M."/>
            <person name="Alvarado L."/>
            <person name="Berlin A."/>
            <person name="Chapman S.B."/>
            <person name="Chen Z."/>
            <person name="Freedman E."/>
            <person name="Gellesch M."/>
            <person name="Goldberg J."/>
            <person name="Griggs A."/>
            <person name="Gujja S."/>
            <person name="Heilman E.R."/>
            <person name="Heiman D."/>
            <person name="Hepburn T."/>
            <person name="Howarth C."/>
            <person name="Jen D."/>
            <person name="Larson L."/>
            <person name="Mehta T."/>
            <person name="Neiman D."/>
            <person name="Pearson M."/>
            <person name="Roberts A."/>
            <person name="Saif S."/>
            <person name="Shea T."/>
            <person name="Shenoy N."/>
            <person name="Sisk P."/>
            <person name="Stolte C."/>
            <person name="Sykes S."/>
            <person name="Walk T."/>
            <person name="White J."/>
            <person name="Yandava C."/>
            <person name="Haas B."/>
            <person name="Nusbaum C."/>
            <person name="Birren B."/>
        </authorList>
    </citation>
    <scope>NUCLEOTIDE SEQUENCE</scope>
    <source>
        <strain evidence="9">R3-111a-1</strain>
    </source>
</reference>
<organism evidence="9">
    <name type="scientific">Gaeumannomyces tritici (strain R3-111a-1)</name>
    <name type="common">Wheat and barley take-all root rot fungus</name>
    <name type="synonym">Gaeumannomyces graminis var. tritici</name>
    <dbReference type="NCBI Taxonomy" id="644352"/>
    <lineage>
        <taxon>Eukaryota</taxon>
        <taxon>Fungi</taxon>
        <taxon>Dikarya</taxon>
        <taxon>Ascomycota</taxon>
        <taxon>Pezizomycotina</taxon>
        <taxon>Sordariomycetes</taxon>
        <taxon>Sordariomycetidae</taxon>
        <taxon>Magnaporthales</taxon>
        <taxon>Magnaporthaceae</taxon>
        <taxon>Gaeumannomyces</taxon>
    </lineage>
</organism>
<evidence type="ECO:0000256" key="3">
    <source>
        <dbReference type="ARBA" id="ARBA00022617"/>
    </source>
</evidence>
<dbReference type="CDD" id="cd11041">
    <property type="entry name" value="CYP503A1-like"/>
    <property type="match status" value="1"/>
</dbReference>
<evidence type="ECO:0000256" key="5">
    <source>
        <dbReference type="ARBA" id="ARBA00023002"/>
    </source>
</evidence>
<dbReference type="AlphaFoldDB" id="J3P205"/>
<evidence type="ECO:0000256" key="6">
    <source>
        <dbReference type="ARBA" id="ARBA00023004"/>
    </source>
</evidence>
<evidence type="ECO:0000313" key="10">
    <source>
        <dbReference type="EnsemblFungi" id="EJT73697"/>
    </source>
</evidence>
<dbReference type="GeneID" id="20348011"/>
<dbReference type="Gene3D" id="1.10.630.10">
    <property type="entry name" value="Cytochrome P450"/>
    <property type="match status" value="1"/>
</dbReference>
<dbReference type="EnsemblFungi" id="EJT73697">
    <property type="protein sequence ID" value="EJT73697"/>
    <property type="gene ID" value="GGTG_07553"/>
</dbReference>
<dbReference type="RefSeq" id="XP_009223641.1">
    <property type="nucleotide sequence ID" value="XM_009225377.1"/>
</dbReference>
<dbReference type="PRINTS" id="PR00465">
    <property type="entry name" value="EP450IV"/>
</dbReference>
<evidence type="ECO:0000256" key="1">
    <source>
        <dbReference type="ARBA" id="ARBA00001971"/>
    </source>
</evidence>
<dbReference type="Proteomes" id="UP000006039">
    <property type="component" value="Unassembled WGS sequence"/>
</dbReference>
<comment type="cofactor">
    <cofactor evidence="1 8">
        <name>heme</name>
        <dbReference type="ChEBI" id="CHEBI:30413"/>
    </cofactor>
</comment>
<keyword evidence="6 8" id="KW-0408">Iron</keyword>
<reference evidence="10" key="5">
    <citation type="submission" date="2018-04" db="UniProtKB">
        <authorList>
            <consortium name="EnsemblFungi"/>
        </authorList>
    </citation>
    <scope>IDENTIFICATION</scope>
    <source>
        <strain evidence="10">R3-111a-1</strain>
    </source>
</reference>
<name>J3P205_GAET3</name>
<evidence type="ECO:0000313" key="9">
    <source>
        <dbReference type="EMBL" id="EJT73697.1"/>
    </source>
</evidence>
<dbReference type="STRING" id="644352.J3P205"/>
<dbReference type="GO" id="GO:0016705">
    <property type="term" value="F:oxidoreductase activity, acting on paired donors, with incorporation or reduction of molecular oxygen"/>
    <property type="evidence" value="ECO:0007669"/>
    <property type="project" value="InterPro"/>
</dbReference>
<dbReference type="OrthoDB" id="1844152at2759"/>
<evidence type="ECO:0000256" key="4">
    <source>
        <dbReference type="ARBA" id="ARBA00022723"/>
    </source>
</evidence>
<dbReference type="InterPro" id="IPR002403">
    <property type="entry name" value="Cyt_P450_E_grp-IV"/>
</dbReference>
<proteinExistence type="inferred from homology"/>
<keyword evidence="4 8" id="KW-0479">Metal-binding</keyword>
<dbReference type="GO" id="GO:0020037">
    <property type="term" value="F:heme binding"/>
    <property type="evidence" value="ECO:0007669"/>
    <property type="project" value="InterPro"/>
</dbReference>
<evidence type="ECO:0000313" key="11">
    <source>
        <dbReference type="Proteomes" id="UP000006039"/>
    </source>
</evidence>
<dbReference type="PANTHER" id="PTHR46206:SF2">
    <property type="entry name" value="CYTOCHROME P450 MONOOXYGENASE AUSG-RELATED"/>
    <property type="match status" value="1"/>
</dbReference>
<keyword evidence="3 8" id="KW-0349">Heme</keyword>
<dbReference type="Pfam" id="PF00067">
    <property type="entry name" value="p450"/>
    <property type="match status" value="1"/>
</dbReference>
<comment type="similarity">
    <text evidence="2">Belongs to the cytochrome P450 family.</text>
</comment>
<dbReference type="eggNOG" id="KOG0157">
    <property type="taxonomic scope" value="Eukaryota"/>
</dbReference>
<evidence type="ECO:0000256" key="7">
    <source>
        <dbReference type="ARBA" id="ARBA00023033"/>
    </source>
</evidence>
<dbReference type="InterPro" id="IPR001128">
    <property type="entry name" value="Cyt_P450"/>
</dbReference>
<dbReference type="InterPro" id="IPR036396">
    <property type="entry name" value="Cyt_P450_sf"/>
</dbReference>
<evidence type="ECO:0000256" key="2">
    <source>
        <dbReference type="ARBA" id="ARBA00010617"/>
    </source>
</evidence>
<feature type="binding site" description="axial binding residue" evidence="8">
    <location>
        <position position="465"/>
    </location>
    <ligand>
        <name>heme</name>
        <dbReference type="ChEBI" id="CHEBI:30413"/>
    </ligand>
    <ligandPart>
        <name>Fe</name>
        <dbReference type="ChEBI" id="CHEBI:18248"/>
    </ligandPart>
</feature>
<reference evidence="10" key="4">
    <citation type="journal article" date="2015" name="G3 (Bethesda)">
        <title>Genome sequences of three phytopathogenic species of the Magnaporthaceae family of fungi.</title>
        <authorList>
            <person name="Okagaki L.H."/>
            <person name="Nunes C.C."/>
            <person name="Sailsbery J."/>
            <person name="Clay B."/>
            <person name="Brown D."/>
            <person name="John T."/>
            <person name="Oh Y."/>
            <person name="Young N."/>
            <person name="Fitzgerald M."/>
            <person name="Haas B.J."/>
            <person name="Zeng Q."/>
            <person name="Young S."/>
            <person name="Adiconis X."/>
            <person name="Fan L."/>
            <person name="Levin J.Z."/>
            <person name="Mitchell T.K."/>
            <person name="Okubara P.A."/>
            <person name="Farman M.L."/>
            <person name="Kohn L.M."/>
            <person name="Birren B."/>
            <person name="Ma L.-J."/>
            <person name="Dean R.A."/>
        </authorList>
    </citation>
    <scope>NUCLEOTIDE SEQUENCE</scope>
    <source>
        <strain evidence="10">R3-111a-1</strain>
    </source>
</reference>
<dbReference type="GO" id="GO:0004497">
    <property type="term" value="F:monooxygenase activity"/>
    <property type="evidence" value="ECO:0007669"/>
    <property type="project" value="UniProtKB-KW"/>
</dbReference>
<dbReference type="GO" id="GO:0005506">
    <property type="term" value="F:iron ion binding"/>
    <property type="evidence" value="ECO:0007669"/>
    <property type="project" value="InterPro"/>
</dbReference>